<dbReference type="GO" id="GO:0016567">
    <property type="term" value="P:protein ubiquitination"/>
    <property type="evidence" value="ECO:0007669"/>
    <property type="project" value="InterPro"/>
</dbReference>
<feature type="domain" description="RING-type" evidence="2">
    <location>
        <begin position="29"/>
        <end position="81"/>
    </location>
</feature>
<keyword evidence="4" id="KW-1185">Reference proteome</keyword>
<keyword evidence="1" id="KW-0862">Zinc</keyword>
<comment type="caution">
    <text evidence="3">The sequence shown here is derived from an EMBL/GenBank/DDBJ whole genome shotgun (WGS) entry which is preliminary data.</text>
</comment>
<dbReference type="PANTHER" id="PTHR16047:SF7">
    <property type="entry name" value="E3 UBIQUITIN-PROTEIN LIGASE RFWD3"/>
    <property type="match status" value="1"/>
</dbReference>
<dbReference type="SUPFAM" id="SSF57850">
    <property type="entry name" value="RING/U-box"/>
    <property type="match status" value="1"/>
</dbReference>
<dbReference type="EMBL" id="JAEPRE010000028">
    <property type="protein sequence ID" value="KAG2235732.1"/>
    <property type="molecule type" value="Genomic_DNA"/>
</dbReference>
<name>A0A8H7VY62_9FUNG</name>
<dbReference type="InterPro" id="IPR001841">
    <property type="entry name" value="Znf_RING"/>
</dbReference>
<dbReference type="InterPro" id="IPR037381">
    <property type="entry name" value="RFWD3"/>
</dbReference>
<evidence type="ECO:0000256" key="1">
    <source>
        <dbReference type="PROSITE-ProRule" id="PRU00175"/>
    </source>
</evidence>
<dbReference type="GO" id="GO:0005634">
    <property type="term" value="C:nucleus"/>
    <property type="evidence" value="ECO:0007669"/>
    <property type="project" value="InterPro"/>
</dbReference>
<dbReference type="AlphaFoldDB" id="A0A8H7VY62"/>
<dbReference type="GO" id="GO:0004842">
    <property type="term" value="F:ubiquitin-protein transferase activity"/>
    <property type="evidence" value="ECO:0007669"/>
    <property type="project" value="InterPro"/>
</dbReference>
<dbReference type="Proteomes" id="UP000613177">
    <property type="component" value="Unassembled WGS sequence"/>
</dbReference>
<evidence type="ECO:0000313" key="3">
    <source>
        <dbReference type="EMBL" id="KAG2235732.1"/>
    </source>
</evidence>
<dbReference type="PROSITE" id="PS50089">
    <property type="entry name" value="ZF_RING_2"/>
    <property type="match status" value="1"/>
</dbReference>
<gene>
    <name evidence="3" type="ORF">INT48_009147</name>
</gene>
<accession>A0A8H7VY62</accession>
<sequence length="149" mass="16982">MAEINVDSNKRQKIENTQTREVEDEHITCTICSEVWTSGGGHCLVSLKCGHLFVYPISCITRWITERAHKLGDKKTFCPICMKPARLNDIRIVVPIKLVVKDTAEINILKKEVEMKKSKICEYRNALELAQLSLSLSKRELKRAQGTLL</sequence>
<dbReference type="GO" id="GO:0036297">
    <property type="term" value="P:interstrand cross-link repair"/>
    <property type="evidence" value="ECO:0007669"/>
    <property type="project" value="InterPro"/>
</dbReference>
<dbReference type="PANTHER" id="PTHR16047">
    <property type="entry name" value="RFWD3 PROTEIN"/>
    <property type="match status" value="1"/>
</dbReference>
<evidence type="ECO:0000259" key="2">
    <source>
        <dbReference type="PROSITE" id="PS50089"/>
    </source>
</evidence>
<dbReference type="InterPro" id="IPR013083">
    <property type="entry name" value="Znf_RING/FYVE/PHD"/>
</dbReference>
<organism evidence="3 4">
    <name type="scientific">Thamnidium elegans</name>
    <dbReference type="NCBI Taxonomy" id="101142"/>
    <lineage>
        <taxon>Eukaryota</taxon>
        <taxon>Fungi</taxon>
        <taxon>Fungi incertae sedis</taxon>
        <taxon>Mucoromycota</taxon>
        <taxon>Mucoromycotina</taxon>
        <taxon>Mucoromycetes</taxon>
        <taxon>Mucorales</taxon>
        <taxon>Mucorineae</taxon>
        <taxon>Mucoraceae</taxon>
        <taxon>Thamnidium</taxon>
    </lineage>
</organism>
<keyword evidence="1" id="KW-0479">Metal-binding</keyword>
<protein>
    <recommendedName>
        <fullName evidence="2">RING-type domain-containing protein</fullName>
    </recommendedName>
</protein>
<keyword evidence="1" id="KW-0863">Zinc-finger</keyword>
<proteinExistence type="predicted"/>
<dbReference type="Gene3D" id="3.30.40.10">
    <property type="entry name" value="Zinc/RING finger domain, C3HC4 (zinc finger)"/>
    <property type="match status" value="1"/>
</dbReference>
<dbReference type="GO" id="GO:0008270">
    <property type="term" value="F:zinc ion binding"/>
    <property type="evidence" value="ECO:0007669"/>
    <property type="project" value="UniProtKB-KW"/>
</dbReference>
<evidence type="ECO:0000313" key="4">
    <source>
        <dbReference type="Proteomes" id="UP000613177"/>
    </source>
</evidence>
<reference evidence="3" key="1">
    <citation type="submission" date="2021-01" db="EMBL/GenBank/DDBJ databases">
        <title>Metabolic potential, ecology and presence of endohyphal bacteria is reflected in genomic diversity of Mucoromycotina.</title>
        <authorList>
            <person name="Muszewska A."/>
            <person name="Okrasinska A."/>
            <person name="Steczkiewicz K."/>
            <person name="Drgas O."/>
            <person name="Orlowska M."/>
            <person name="Perlinska-Lenart U."/>
            <person name="Aleksandrzak-Piekarczyk T."/>
            <person name="Szatraj K."/>
            <person name="Zielenkiewicz U."/>
            <person name="Pilsyk S."/>
            <person name="Malc E."/>
            <person name="Mieczkowski P."/>
            <person name="Kruszewska J.S."/>
            <person name="Biernat P."/>
            <person name="Pawlowska J."/>
        </authorList>
    </citation>
    <scope>NUCLEOTIDE SEQUENCE</scope>
    <source>
        <strain evidence="3">WA0000018081</strain>
    </source>
</reference>